<evidence type="ECO:0000256" key="1">
    <source>
        <dbReference type="ARBA" id="ARBA00022679"/>
    </source>
</evidence>
<dbReference type="InterPro" id="IPR053134">
    <property type="entry name" value="RNA-dir_DNA_polymerase"/>
</dbReference>
<evidence type="ECO:0000256" key="4">
    <source>
        <dbReference type="ARBA" id="ARBA00022759"/>
    </source>
</evidence>
<keyword evidence="5" id="KW-0378">Hydrolase</keyword>
<dbReference type="InterPro" id="IPR043128">
    <property type="entry name" value="Rev_trsase/Diguanyl_cyclase"/>
</dbReference>
<organism evidence="9 10">
    <name type="scientific">Lactuca sativa</name>
    <name type="common">Garden lettuce</name>
    <dbReference type="NCBI Taxonomy" id="4236"/>
    <lineage>
        <taxon>Eukaryota</taxon>
        <taxon>Viridiplantae</taxon>
        <taxon>Streptophyta</taxon>
        <taxon>Embryophyta</taxon>
        <taxon>Tracheophyta</taxon>
        <taxon>Spermatophyta</taxon>
        <taxon>Magnoliopsida</taxon>
        <taxon>eudicotyledons</taxon>
        <taxon>Gunneridae</taxon>
        <taxon>Pentapetalae</taxon>
        <taxon>asterids</taxon>
        <taxon>campanulids</taxon>
        <taxon>Asterales</taxon>
        <taxon>Asteraceae</taxon>
        <taxon>Cichorioideae</taxon>
        <taxon>Cichorieae</taxon>
        <taxon>Lactucinae</taxon>
        <taxon>Lactuca</taxon>
    </lineage>
</organism>
<evidence type="ECO:0000256" key="5">
    <source>
        <dbReference type="ARBA" id="ARBA00022801"/>
    </source>
</evidence>
<evidence type="ECO:0000256" key="2">
    <source>
        <dbReference type="ARBA" id="ARBA00022695"/>
    </source>
</evidence>
<dbReference type="EMBL" id="NBSK02000002">
    <property type="protein sequence ID" value="KAJ0221400.1"/>
    <property type="molecule type" value="Genomic_DNA"/>
</dbReference>
<dbReference type="CDD" id="cd01647">
    <property type="entry name" value="RT_LTR"/>
    <property type="match status" value="1"/>
</dbReference>
<dbReference type="GO" id="GO:0004519">
    <property type="term" value="F:endonuclease activity"/>
    <property type="evidence" value="ECO:0007669"/>
    <property type="project" value="UniProtKB-KW"/>
</dbReference>
<dbReference type="PANTHER" id="PTHR24559:SF444">
    <property type="entry name" value="REVERSE TRANSCRIPTASE DOMAIN-CONTAINING PROTEIN"/>
    <property type="match status" value="1"/>
</dbReference>
<evidence type="ECO:0000256" key="3">
    <source>
        <dbReference type="ARBA" id="ARBA00022722"/>
    </source>
</evidence>
<keyword evidence="4" id="KW-0255">Endonuclease</keyword>
<sequence length="219" mass="24919">MSKKDEEKTAFYTDHDTFCYTKMPFGLKNAGETYQRLVESIFSNKIGRNIVVYVNDMVIKSPDEAKMLRDIEETFKTLEKVKMKLNPGKCTFGVDEGIPLNLKRGHILRVGCRKGGGIEVDIFHQLAFQGLELNYPALEKLVLALIYAARRLRRYFQAHQIEVLTNCPIKQILLNPETSGLLAKWAIEFGEHDISYRPRTSIKGMRSQISCSESPEGGI</sequence>
<evidence type="ECO:0000313" key="9">
    <source>
        <dbReference type="EMBL" id="KAJ0221400.1"/>
    </source>
</evidence>
<feature type="domain" description="Reverse transcriptase" evidence="7">
    <location>
        <begin position="2"/>
        <end position="94"/>
    </location>
</feature>
<proteinExistence type="predicted"/>
<evidence type="ECO:0000259" key="8">
    <source>
        <dbReference type="Pfam" id="PF17917"/>
    </source>
</evidence>
<dbReference type="Proteomes" id="UP000235145">
    <property type="component" value="Unassembled WGS sequence"/>
</dbReference>
<keyword evidence="1" id="KW-0808">Transferase</keyword>
<dbReference type="Gene3D" id="3.30.70.270">
    <property type="match status" value="1"/>
</dbReference>
<keyword evidence="3" id="KW-0540">Nuclease</keyword>
<dbReference type="PANTHER" id="PTHR24559">
    <property type="entry name" value="TRANSPOSON TY3-I GAG-POL POLYPROTEIN"/>
    <property type="match status" value="1"/>
</dbReference>
<dbReference type="Pfam" id="PF17917">
    <property type="entry name" value="RT_RNaseH"/>
    <property type="match status" value="1"/>
</dbReference>
<evidence type="ECO:0000259" key="7">
    <source>
        <dbReference type="Pfam" id="PF00078"/>
    </source>
</evidence>
<dbReference type="InterPro" id="IPR000477">
    <property type="entry name" value="RT_dom"/>
</dbReference>
<protein>
    <recommendedName>
        <fullName evidence="11">Reverse transcriptase domain-containing protein</fullName>
    </recommendedName>
</protein>
<keyword evidence="2" id="KW-0548">Nucleotidyltransferase</keyword>
<evidence type="ECO:0008006" key="11">
    <source>
        <dbReference type="Google" id="ProtNLM"/>
    </source>
</evidence>
<dbReference type="SUPFAM" id="SSF56672">
    <property type="entry name" value="DNA/RNA polymerases"/>
    <property type="match status" value="1"/>
</dbReference>
<dbReference type="InterPro" id="IPR041373">
    <property type="entry name" value="RT_RNaseH"/>
</dbReference>
<dbReference type="GO" id="GO:0003964">
    <property type="term" value="F:RNA-directed DNA polymerase activity"/>
    <property type="evidence" value="ECO:0007669"/>
    <property type="project" value="UniProtKB-KW"/>
</dbReference>
<dbReference type="InterPro" id="IPR043502">
    <property type="entry name" value="DNA/RNA_pol_sf"/>
</dbReference>
<evidence type="ECO:0000313" key="10">
    <source>
        <dbReference type="Proteomes" id="UP000235145"/>
    </source>
</evidence>
<keyword evidence="10" id="KW-1185">Reference proteome</keyword>
<name>A0A9R1WF70_LACSA</name>
<keyword evidence="6" id="KW-0695">RNA-directed DNA polymerase</keyword>
<reference evidence="9 10" key="1">
    <citation type="journal article" date="2017" name="Nat. Commun.">
        <title>Genome assembly with in vitro proximity ligation data and whole-genome triplication in lettuce.</title>
        <authorList>
            <person name="Reyes-Chin-Wo S."/>
            <person name="Wang Z."/>
            <person name="Yang X."/>
            <person name="Kozik A."/>
            <person name="Arikit S."/>
            <person name="Song C."/>
            <person name="Xia L."/>
            <person name="Froenicke L."/>
            <person name="Lavelle D.O."/>
            <person name="Truco M.J."/>
            <person name="Xia R."/>
            <person name="Zhu S."/>
            <person name="Xu C."/>
            <person name="Xu H."/>
            <person name="Xu X."/>
            <person name="Cox K."/>
            <person name="Korf I."/>
            <person name="Meyers B.C."/>
            <person name="Michelmore R.W."/>
        </authorList>
    </citation>
    <scope>NUCLEOTIDE SEQUENCE [LARGE SCALE GENOMIC DNA]</scope>
    <source>
        <strain evidence="10">cv. Salinas</strain>
        <tissue evidence="9">Seedlings</tissue>
    </source>
</reference>
<dbReference type="AlphaFoldDB" id="A0A9R1WF70"/>
<dbReference type="Pfam" id="PF00078">
    <property type="entry name" value="RVT_1"/>
    <property type="match status" value="1"/>
</dbReference>
<evidence type="ECO:0000256" key="6">
    <source>
        <dbReference type="ARBA" id="ARBA00022918"/>
    </source>
</evidence>
<comment type="caution">
    <text evidence="9">The sequence shown here is derived from an EMBL/GenBank/DDBJ whole genome shotgun (WGS) entry which is preliminary data.</text>
</comment>
<accession>A0A9R1WF70</accession>
<gene>
    <name evidence="9" type="ORF">LSAT_V11C200050910</name>
</gene>
<feature type="domain" description="Reverse transcriptase RNase H-like" evidence="8">
    <location>
        <begin position="127"/>
        <end position="189"/>
    </location>
</feature>
<dbReference type="GO" id="GO:0016787">
    <property type="term" value="F:hydrolase activity"/>
    <property type="evidence" value="ECO:0007669"/>
    <property type="project" value="UniProtKB-KW"/>
</dbReference>